<dbReference type="PANTHER" id="PTHR23150:SF19">
    <property type="entry name" value="FORMYLGLYCINE-GENERATING ENZYME"/>
    <property type="match status" value="1"/>
</dbReference>
<dbReference type="SUPFAM" id="SSF56436">
    <property type="entry name" value="C-type lectin-like"/>
    <property type="match status" value="1"/>
</dbReference>
<dbReference type="Gene3D" id="3.90.1580.10">
    <property type="entry name" value="paralog of FGE (formylglycine-generating enzyme)"/>
    <property type="match status" value="1"/>
</dbReference>
<evidence type="ECO:0000259" key="1">
    <source>
        <dbReference type="Pfam" id="PF03781"/>
    </source>
</evidence>
<name>A0A5E8CM35_9ZZZZ</name>
<accession>A0A5E8CM35</accession>
<sequence length="468" mass="55268">MELSFSEIKKRLSKKKSNLPSKELTNLILSTKNLTLKLLDKLIDKTFTGFERNDYLGKSKSNAPSAGLNPMLWEFGHIAFFYEYHVTRHLNKYKPLEGYTFPLYKDYDIMKSVYDSFLIPRESRFHEQLMNIKEVTEYYLKNINFCIEWFKTYNSDCISTYLILLGTLHNEMHNESFIFTRQLLSLPGPKCFTYNKTKGINQITKLEYVTIKGGTFIQGASKTDLISFDNELPQFLNELRSFKISQTCVSQKMYKEFIENGGYACRLLWCNEGWRWKEKQNITHPIYWFKKEDKWYRKYFDTLIELEDDYPVVNISWYEAKAYSKWVGGRLPTEAEWEYVATNNGKTFSPALNSKYNLDYQNGDVVPIDLYPEGDTGHFHPNSRGVIQMIGNVWEWCEDSFYPYDGFIIDPVYREFSYPFFGYKKILRGGSWTVPNILIHSRYRNAQAPDCQYQYTGIRVVKEINPPI</sequence>
<dbReference type="InterPro" id="IPR005532">
    <property type="entry name" value="SUMF_dom"/>
</dbReference>
<reference evidence="2" key="1">
    <citation type="submission" date="2019-09" db="EMBL/GenBank/DDBJ databases">
        <authorList>
            <person name="Needham M D."/>
        </authorList>
    </citation>
    <scope>NUCLEOTIDE SEQUENCE</scope>
</reference>
<dbReference type="Pfam" id="PF03781">
    <property type="entry name" value="FGE-sulfatase"/>
    <property type="match status" value="1"/>
</dbReference>
<feature type="domain" description="Sulfatase-modifying factor enzyme-like" evidence="1">
    <location>
        <begin position="207"/>
        <end position="462"/>
    </location>
</feature>
<gene>
    <name evidence="2" type="ORF">CPAV1605_1083</name>
</gene>
<dbReference type="GO" id="GO:0120147">
    <property type="term" value="F:formylglycine-generating oxidase activity"/>
    <property type="evidence" value="ECO:0007669"/>
    <property type="project" value="TreeGrafter"/>
</dbReference>
<organism evidence="2">
    <name type="scientific">seawater metagenome</name>
    <dbReference type="NCBI Taxonomy" id="1561972"/>
    <lineage>
        <taxon>unclassified sequences</taxon>
        <taxon>metagenomes</taxon>
        <taxon>ecological metagenomes</taxon>
    </lineage>
</organism>
<proteinExistence type="predicted"/>
<dbReference type="EMBL" id="CABVLZ010000004">
    <property type="protein sequence ID" value="VVU95332.1"/>
    <property type="molecule type" value="Genomic_DNA"/>
</dbReference>
<dbReference type="InterPro" id="IPR051043">
    <property type="entry name" value="Sulfatase_Mod_Factor_Kinase"/>
</dbReference>
<dbReference type="AlphaFoldDB" id="A0A5E8CM35"/>
<evidence type="ECO:0000313" key="2">
    <source>
        <dbReference type="EMBL" id="VVU95332.1"/>
    </source>
</evidence>
<protein>
    <submittedName>
        <fullName evidence="2">Sulfatase-modifying factor enzyme 1</fullName>
    </submittedName>
</protein>
<dbReference type="InterPro" id="IPR016187">
    <property type="entry name" value="CTDL_fold"/>
</dbReference>
<dbReference type="InterPro" id="IPR042095">
    <property type="entry name" value="SUMF_sf"/>
</dbReference>
<dbReference type="PANTHER" id="PTHR23150">
    <property type="entry name" value="SULFATASE MODIFYING FACTOR 1, 2"/>
    <property type="match status" value="1"/>
</dbReference>